<evidence type="ECO:0008006" key="4">
    <source>
        <dbReference type="Google" id="ProtNLM"/>
    </source>
</evidence>
<keyword evidence="1" id="KW-0812">Transmembrane</keyword>
<keyword evidence="1" id="KW-0472">Membrane</keyword>
<name>A0ABC8L6S6_ERUVS</name>
<gene>
    <name evidence="2" type="ORF">ERUC_LOCUS29672</name>
</gene>
<proteinExistence type="predicted"/>
<dbReference type="InterPro" id="IPR009544">
    <property type="entry name" value="DUF1163"/>
</dbReference>
<dbReference type="EMBL" id="CAKOAT010375153">
    <property type="protein sequence ID" value="CAH8363916.1"/>
    <property type="molecule type" value="Genomic_DNA"/>
</dbReference>
<evidence type="ECO:0000256" key="1">
    <source>
        <dbReference type="SAM" id="Phobius"/>
    </source>
</evidence>
<dbReference type="Pfam" id="PF06651">
    <property type="entry name" value="DUF1163"/>
    <property type="match status" value="1"/>
</dbReference>
<keyword evidence="3" id="KW-1185">Reference proteome</keyword>
<dbReference type="PANTHER" id="PTHR31125">
    <property type="entry name" value="F20P5.22 PROTEIN-RELATED"/>
    <property type="match status" value="1"/>
</dbReference>
<dbReference type="Proteomes" id="UP001642260">
    <property type="component" value="Unassembled WGS sequence"/>
</dbReference>
<dbReference type="AlphaFoldDB" id="A0ABC8L6S6"/>
<organism evidence="2 3">
    <name type="scientific">Eruca vesicaria subsp. sativa</name>
    <name type="common">Garden rocket</name>
    <name type="synonym">Eruca sativa</name>
    <dbReference type="NCBI Taxonomy" id="29727"/>
    <lineage>
        <taxon>Eukaryota</taxon>
        <taxon>Viridiplantae</taxon>
        <taxon>Streptophyta</taxon>
        <taxon>Embryophyta</taxon>
        <taxon>Tracheophyta</taxon>
        <taxon>Spermatophyta</taxon>
        <taxon>Magnoliopsida</taxon>
        <taxon>eudicotyledons</taxon>
        <taxon>Gunneridae</taxon>
        <taxon>Pentapetalae</taxon>
        <taxon>rosids</taxon>
        <taxon>malvids</taxon>
        <taxon>Brassicales</taxon>
        <taxon>Brassicaceae</taxon>
        <taxon>Brassiceae</taxon>
        <taxon>Eruca</taxon>
    </lineage>
</organism>
<feature type="transmembrane region" description="Helical" evidence="1">
    <location>
        <begin position="24"/>
        <end position="44"/>
    </location>
</feature>
<reference evidence="2 3" key="1">
    <citation type="submission" date="2022-03" db="EMBL/GenBank/DDBJ databases">
        <authorList>
            <person name="Macdonald S."/>
            <person name="Ahmed S."/>
            <person name="Newling K."/>
        </authorList>
    </citation>
    <scope>NUCLEOTIDE SEQUENCE [LARGE SCALE GENOMIC DNA]</scope>
</reference>
<keyword evidence="1" id="KW-1133">Transmembrane helix</keyword>
<evidence type="ECO:0000313" key="2">
    <source>
        <dbReference type="EMBL" id="CAH8363916.1"/>
    </source>
</evidence>
<protein>
    <recommendedName>
        <fullName evidence="4">Transmembrane protein</fullName>
    </recommendedName>
</protein>
<dbReference type="PANTHER" id="PTHR31125:SF7">
    <property type="entry name" value="F20P5.24 PROTEIN-RELATED"/>
    <property type="match status" value="1"/>
</dbReference>
<evidence type="ECO:0000313" key="3">
    <source>
        <dbReference type="Proteomes" id="UP001642260"/>
    </source>
</evidence>
<accession>A0ABC8L6S6</accession>
<comment type="caution">
    <text evidence="2">The sequence shown here is derived from an EMBL/GenBank/DDBJ whole genome shotgun (WGS) entry which is preliminary data.</text>
</comment>
<sequence>MEALIPKPTSPWGKLKPSEDVKNVLFVALGSIVFFFGIIMLAHYENKSGKLQAPDITIPSMDFTVLNMTEPLSVKWDLLIRIYPKHPGSYVCLEGDFKVFIVYEGVTIATSSIEISYTPIRYPRFKLLTASLNASLGDMDGAIVDDIKAKGEMRFGVRLLLPDCRSETSHKMNYACDEATLRFEPGSQNSATLFGNQPNCDIFLK</sequence>